<reference evidence="2 3" key="1">
    <citation type="submission" date="2019-06" db="EMBL/GenBank/DDBJ databases">
        <title>Sequencing the genomes of 1000 actinobacteria strains.</title>
        <authorList>
            <person name="Klenk H.-P."/>
        </authorList>
    </citation>
    <scope>NUCLEOTIDE SEQUENCE [LARGE SCALE GENOMIC DNA]</scope>
    <source>
        <strain evidence="2 3">DSM 12335</strain>
    </source>
</reference>
<dbReference type="RefSeq" id="WP_170230514.1">
    <property type="nucleotide sequence ID" value="NZ_BAAAIK010000003.1"/>
</dbReference>
<dbReference type="InterPro" id="IPR006016">
    <property type="entry name" value="UspA"/>
</dbReference>
<accession>A0A542YMF2</accession>
<dbReference type="Proteomes" id="UP000319516">
    <property type="component" value="Unassembled WGS sequence"/>
</dbReference>
<protein>
    <submittedName>
        <fullName evidence="2">Nucleotide-binding universal stress UspA family protein</fullName>
    </submittedName>
</protein>
<name>A0A542YMF2_9MICO</name>
<gene>
    <name evidence="2" type="ORF">FB467_0286</name>
</gene>
<evidence type="ECO:0000313" key="2">
    <source>
        <dbReference type="EMBL" id="TQL49221.1"/>
    </source>
</evidence>
<dbReference type="InterPro" id="IPR014729">
    <property type="entry name" value="Rossmann-like_a/b/a_fold"/>
</dbReference>
<feature type="domain" description="UspA" evidence="1">
    <location>
        <begin position="21"/>
        <end position="166"/>
    </location>
</feature>
<dbReference type="AlphaFoldDB" id="A0A542YMF2"/>
<evidence type="ECO:0000259" key="1">
    <source>
        <dbReference type="Pfam" id="PF00582"/>
    </source>
</evidence>
<comment type="caution">
    <text evidence="2">The sequence shown here is derived from an EMBL/GenBank/DDBJ whole genome shotgun (WGS) entry which is preliminary data.</text>
</comment>
<dbReference type="SUPFAM" id="SSF52402">
    <property type="entry name" value="Adenine nucleotide alpha hydrolases-like"/>
    <property type="match status" value="1"/>
</dbReference>
<sequence length="174" mass="18573">MESQRPSGYGQWSGGEPEHCIVVGIEPGQDHRVIQRAAEMATAMDAGLRCLWVDSTQIIFDTGADGSILTTPLDPDQLGTDAIVLEPDLLDLVAEALASSPVSWRLDHTSGDVATGLAKAAHQWDASMVVVGTRRPGFAGWMNEVVGGSIAARLAHTQERPVLLVPVHVRTSRT</sequence>
<keyword evidence="3" id="KW-1185">Reference proteome</keyword>
<evidence type="ECO:0000313" key="3">
    <source>
        <dbReference type="Proteomes" id="UP000319516"/>
    </source>
</evidence>
<dbReference type="EMBL" id="VFOP01000001">
    <property type="protein sequence ID" value="TQL49221.1"/>
    <property type="molecule type" value="Genomic_DNA"/>
</dbReference>
<dbReference type="CDD" id="cd00293">
    <property type="entry name" value="USP-like"/>
    <property type="match status" value="1"/>
</dbReference>
<proteinExistence type="predicted"/>
<dbReference type="Gene3D" id="3.40.50.620">
    <property type="entry name" value="HUPs"/>
    <property type="match status" value="1"/>
</dbReference>
<dbReference type="Pfam" id="PF00582">
    <property type="entry name" value="Usp"/>
    <property type="match status" value="1"/>
</dbReference>
<organism evidence="2 3">
    <name type="scientific">Ornithinicoccus hortensis</name>
    <dbReference type="NCBI Taxonomy" id="82346"/>
    <lineage>
        <taxon>Bacteria</taxon>
        <taxon>Bacillati</taxon>
        <taxon>Actinomycetota</taxon>
        <taxon>Actinomycetes</taxon>
        <taxon>Micrococcales</taxon>
        <taxon>Intrasporangiaceae</taxon>
        <taxon>Ornithinicoccus</taxon>
    </lineage>
</organism>